<dbReference type="CDD" id="cd00833">
    <property type="entry name" value="PKS"/>
    <property type="match status" value="1"/>
</dbReference>
<dbReference type="SMART" id="SM00825">
    <property type="entry name" value="PKS_KS"/>
    <property type="match status" value="1"/>
</dbReference>
<dbReference type="InterPro" id="IPR020841">
    <property type="entry name" value="PKS_Beta-ketoAc_synthase_dom"/>
</dbReference>
<dbReference type="EMBL" id="CP111019">
    <property type="protein sequence ID" value="WAR12533.1"/>
    <property type="molecule type" value="Genomic_DNA"/>
</dbReference>
<evidence type="ECO:0000256" key="2">
    <source>
        <dbReference type="ARBA" id="ARBA00022553"/>
    </source>
</evidence>
<accession>A0ABY7EVH9</accession>
<sequence length="317" mass="34556">MQFWNAEIPMDDDDIAIVGIGCRLPGAENVAEFWTLLKKGENHVIDIPFSRWDNSKIYDRDPDALGKSYVPKAGFVSNVYTWDPEFFGIGNAEAALVDPQQRMVLTCTHMALEDGGITRKDLAESQTGVYIGVMADDYKKYVLGQIDSAYTLTGVDRSIISARVAYVYNLAGPAMTIETACSSSMVAVDTASQALRMGTITAAICGGVNLMFDPNVFVALTKARMASPSGQCRSFTKDADGYARGEGCGILVLKRLKDAEQDGNRIWATINTAVNQDGRNETPINHPSAKAQTDLMNSMYHRFGIDKTSIQVIEAHG</sequence>
<dbReference type="InterPro" id="IPR016039">
    <property type="entry name" value="Thiolase-like"/>
</dbReference>
<evidence type="ECO:0000259" key="4">
    <source>
        <dbReference type="PROSITE" id="PS52004"/>
    </source>
</evidence>
<dbReference type="PANTHER" id="PTHR43775">
    <property type="entry name" value="FATTY ACID SYNTHASE"/>
    <property type="match status" value="1"/>
</dbReference>
<dbReference type="Proteomes" id="UP001164746">
    <property type="component" value="Chromosome 8"/>
</dbReference>
<feature type="domain" description="Ketosynthase family 3 (KS3)" evidence="4">
    <location>
        <begin position="12"/>
        <end position="317"/>
    </location>
</feature>
<dbReference type="InterPro" id="IPR014030">
    <property type="entry name" value="Ketoacyl_synth_N"/>
</dbReference>
<evidence type="ECO:0000256" key="3">
    <source>
        <dbReference type="ARBA" id="ARBA00022679"/>
    </source>
</evidence>
<dbReference type="PROSITE" id="PS00606">
    <property type="entry name" value="KS3_1"/>
    <property type="match status" value="1"/>
</dbReference>
<gene>
    <name evidence="5" type="ORF">MAR_026713</name>
</gene>
<name>A0ABY7EVH9_MYAAR</name>
<protein>
    <submittedName>
        <fullName evidence="5">MCAS-like protein</fullName>
    </submittedName>
</protein>
<keyword evidence="2" id="KW-0597">Phosphoprotein</keyword>
<dbReference type="Gene3D" id="3.40.47.10">
    <property type="match status" value="1"/>
</dbReference>
<dbReference type="InterPro" id="IPR014031">
    <property type="entry name" value="Ketoacyl_synth_C"/>
</dbReference>
<dbReference type="SUPFAM" id="SSF53901">
    <property type="entry name" value="Thiolase-like"/>
    <property type="match status" value="2"/>
</dbReference>
<dbReference type="Pfam" id="PF02801">
    <property type="entry name" value="Ketoacyl-synt_C"/>
    <property type="match status" value="1"/>
</dbReference>
<evidence type="ECO:0000313" key="6">
    <source>
        <dbReference type="Proteomes" id="UP001164746"/>
    </source>
</evidence>
<proteinExistence type="predicted"/>
<keyword evidence="6" id="KW-1185">Reference proteome</keyword>
<evidence type="ECO:0000256" key="1">
    <source>
        <dbReference type="ARBA" id="ARBA00022450"/>
    </source>
</evidence>
<evidence type="ECO:0000313" key="5">
    <source>
        <dbReference type="EMBL" id="WAR12533.1"/>
    </source>
</evidence>
<keyword evidence="1" id="KW-0596">Phosphopantetheine</keyword>
<reference evidence="5" key="1">
    <citation type="submission" date="2022-11" db="EMBL/GenBank/DDBJ databases">
        <title>Centuries of genome instability and evolution in soft-shell clam transmissible cancer (bioRxiv).</title>
        <authorList>
            <person name="Hart S.F.M."/>
            <person name="Yonemitsu M.A."/>
            <person name="Giersch R.M."/>
            <person name="Beal B.F."/>
            <person name="Arriagada G."/>
            <person name="Davis B.W."/>
            <person name="Ostrander E.A."/>
            <person name="Goff S.P."/>
            <person name="Metzger M.J."/>
        </authorList>
    </citation>
    <scope>NUCLEOTIDE SEQUENCE</scope>
    <source>
        <strain evidence="5">MELC-2E11</strain>
        <tissue evidence="5">Siphon/mantle</tissue>
    </source>
</reference>
<feature type="non-terminal residue" evidence="5">
    <location>
        <position position="1"/>
    </location>
</feature>
<organism evidence="5 6">
    <name type="scientific">Mya arenaria</name>
    <name type="common">Soft-shell clam</name>
    <dbReference type="NCBI Taxonomy" id="6604"/>
    <lineage>
        <taxon>Eukaryota</taxon>
        <taxon>Metazoa</taxon>
        <taxon>Spiralia</taxon>
        <taxon>Lophotrochozoa</taxon>
        <taxon>Mollusca</taxon>
        <taxon>Bivalvia</taxon>
        <taxon>Autobranchia</taxon>
        <taxon>Heteroconchia</taxon>
        <taxon>Euheterodonta</taxon>
        <taxon>Imparidentia</taxon>
        <taxon>Neoheterodontei</taxon>
        <taxon>Myida</taxon>
        <taxon>Myoidea</taxon>
        <taxon>Myidae</taxon>
        <taxon>Mya</taxon>
    </lineage>
</organism>
<dbReference type="PROSITE" id="PS52004">
    <property type="entry name" value="KS3_2"/>
    <property type="match status" value="1"/>
</dbReference>
<dbReference type="InterPro" id="IPR050091">
    <property type="entry name" value="PKS_NRPS_Biosynth_Enz"/>
</dbReference>
<dbReference type="Pfam" id="PF00109">
    <property type="entry name" value="ketoacyl-synt"/>
    <property type="match status" value="1"/>
</dbReference>
<dbReference type="PANTHER" id="PTHR43775:SF37">
    <property type="entry name" value="SI:DKEY-61P9.11"/>
    <property type="match status" value="1"/>
</dbReference>
<keyword evidence="3" id="KW-0808">Transferase</keyword>
<dbReference type="InterPro" id="IPR018201">
    <property type="entry name" value="Ketoacyl_synth_AS"/>
</dbReference>